<dbReference type="CDD" id="cd07377">
    <property type="entry name" value="WHTH_GntR"/>
    <property type="match status" value="1"/>
</dbReference>
<dbReference type="Pfam" id="PF00392">
    <property type="entry name" value="GntR"/>
    <property type="match status" value="1"/>
</dbReference>
<proteinExistence type="predicted"/>
<sequence>MQQLFRSDVALGLPLYREVKHKLMESLRDGEWKAGDMIPAEKRLCERYGVSVGTLRKAVDELTAENILIRHQGRGTFVASHSQDRYMFGFFHICPKTGQKEYPKVEFISLSREKADADSARRLGIGKGSKVLRIVNRLSLSGRPVIVDQIVLPERFFPGLTEFQLRERRTTLYQLYQDSFGVAVLRTEERLDAEGANAEVAELLSLDQGTPLLHIVRRALSFRDEVVELRHSWVLTTDHEYFAGERGQASE</sequence>
<dbReference type="EMBL" id="JANUHB010000007">
    <property type="protein sequence ID" value="MCS0810526.1"/>
    <property type="molecule type" value="Genomic_DNA"/>
</dbReference>
<feature type="domain" description="HTH gntR-type" evidence="4">
    <location>
        <begin position="13"/>
        <end position="81"/>
    </location>
</feature>
<dbReference type="RefSeq" id="WP_258824357.1">
    <property type="nucleotide sequence ID" value="NZ_JANUHB010000007.1"/>
</dbReference>
<dbReference type="InterPro" id="IPR036388">
    <property type="entry name" value="WH-like_DNA-bd_sf"/>
</dbReference>
<evidence type="ECO:0000313" key="5">
    <source>
        <dbReference type="EMBL" id="MCS0810526.1"/>
    </source>
</evidence>
<dbReference type="PANTHER" id="PTHR44846:SF1">
    <property type="entry name" value="MANNOSYL-D-GLYCERATE TRANSPORT_METABOLISM SYSTEM REPRESSOR MNGR-RELATED"/>
    <property type="match status" value="1"/>
</dbReference>
<dbReference type="PANTHER" id="PTHR44846">
    <property type="entry name" value="MANNOSYL-D-GLYCERATE TRANSPORT/METABOLISM SYSTEM REPRESSOR MNGR-RELATED"/>
    <property type="match status" value="1"/>
</dbReference>
<gene>
    <name evidence="5" type="ORF">NX774_21610</name>
</gene>
<keyword evidence="2" id="KW-0238">DNA-binding</keyword>
<accession>A0ABT2DGS6</accession>
<keyword evidence="3" id="KW-0804">Transcription</keyword>
<organism evidence="5 6">
    <name type="scientific">Massilia agilis</name>
    <dbReference type="NCBI Taxonomy" id="1811226"/>
    <lineage>
        <taxon>Bacteria</taxon>
        <taxon>Pseudomonadati</taxon>
        <taxon>Pseudomonadota</taxon>
        <taxon>Betaproteobacteria</taxon>
        <taxon>Burkholderiales</taxon>
        <taxon>Oxalobacteraceae</taxon>
        <taxon>Telluria group</taxon>
        <taxon>Massilia</taxon>
    </lineage>
</organism>
<dbReference type="Pfam" id="PF07702">
    <property type="entry name" value="UTRA"/>
    <property type="match status" value="1"/>
</dbReference>
<dbReference type="InterPro" id="IPR050679">
    <property type="entry name" value="Bact_HTH_transcr_reg"/>
</dbReference>
<keyword evidence="1" id="KW-0805">Transcription regulation</keyword>
<dbReference type="SMART" id="SM00345">
    <property type="entry name" value="HTH_GNTR"/>
    <property type="match status" value="1"/>
</dbReference>
<keyword evidence="6" id="KW-1185">Reference proteome</keyword>
<comment type="caution">
    <text evidence="5">The sequence shown here is derived from an EMBL/GenBank/DDBJ whole genome shotgun (WGS) entry which is preliminary data.</text>
</comment>
<name>A0ABT2DGS6_9BURK</name>
<evidence type="ECO:0000256" key="1">
    <source>
        <dbReference type="ARBA" id="ARBA00023015"/>
    </source>
</evidence>
<evidence type="ECO:0000259" key="4">
    <source>
        <dbReference type="PROSITE" id="PS50949"/>
    </source>
</evidence>
<evidence type="ECO:0000256" key="2">
    <source>
        <dbReference type="ARBA" id="ARBA00023125"/>
    </source>
</evidence>
<dbReference type="Proteomes" id="UP001206126">
    <property type="component" value="Unassembled WGS sequence"/>
</dbReference>
<dbReference type="InterPro" id="IPR028978">
    <property type="entry name" value="Chorismate_lyase_/UTRA_dom_sf"/>
</dbReference>
<dbReference type="Gene3D" id="3.40.1410.10">
    <property type="entry name" value="Chorismate lyase-like"/>
    <property type="match status" value="1"/>
</dbReference>
<dbReference type="SUPFAM" id="SSF64288">
    <property type="entry name" value="Chorismate lyase-like"/>
    <property type="match status" value="1"/>
</dbReference>
<evidence type="ECO:0000313" key="6">
    <source>
        <dbReference type="Proteomes" id="UP001206126"/>
    </source>
</evidence>
<dbReference type="SUPFAM" id="SSF46785">
    <property type="entry name" value="Winged helix' DNA-binding domain"/>
    <property type="match status" value="1"/>
</dbReference>
<dbReference type="PROSITE" id="PS50949">
    <property type="entry name" value="HTH_GNTR"/>
    <property type="match status" value="1"/>
</dbReference>
<dbReference type="InterPro" id="IPR011663">
    <property type="entry name" value="UTRA"/>
</dbReference>
<dbReference type="InterPro" id="IPR000524">
    <property type="entry name" value="Tscrpt_reg_HTH_GntR"/>
</dbReference>
<dbReference type="InterPro" id="IPR036390">
    <property type="entry name" value="WH_DNA-bd_sf"/>
</dbReference>
<dbReference type="Gene3D" id="1.10.10.10">
    <property type="entry name" value="Winged helix-like DNA-binding domain superfamily/Winged helix DNA-binding domain"/>
    <property type="match status" value="1"/>
</dbReference>
<reference evidence="5 6" key="1">
    <citation type="submission" date="2022-08" db="EMBL/GenBank/DDBJ databases">
        <title>Reclassification of Massilia species as members of the genera Telluria, Duganella, Pseudoduganella, Mokoshia gen. nov. and Zemynaea gen. nov. using orthogonal and non-orthogonal genome-based approaches.</title>
        <authorList>
            <person name="Bowman J.P."/>
        </authorList>
    </citation>
    <scope>NUCLEOTIDE SEQUENCE [LARGE SCALE GENOMIC DNA]</scope>
    <source>
        <strain evidence="5 6">JCM 31605</strain>
    </source>
</reference>
<dbReference type="SMART" id="SM00866">
    <property type="entry name" value="UTRA"/>
    <property type="match status" value="1"/>
</dbReference>
<protein>
    <submittedName>
        <fullName evidence="5">GntR family transcriptional regulator</fullName>
    </submittedName>
</protein>
<evidence type="ECO:0000256" key="3">
    <source>
        <dbReference type="ARBA" id="ARBA00023163"/>
    </source>
</evidence>